<dbReference type="InterPro" id="IPR036390">
    <property type="entry name" value="WH_DNA-bd_sf"/>
</dbReference>
<protein>
    <submittedName>
        <fullName evidence="6">Transcriptional regulator, LysR family</fullName>
    </submittedName>
</protein>
<dbReference type="Gene3D" id="3.40.190.290">
    <property type="match status" value="1"/>
</dbReference>
<dbReference type="GO" id="GO:0003700">
    <property type="term" value="F:DNA-binding transcription factor activity"/>
    <property type="evidence" value="ECO:0007669"/>
    <property type="project" value="InterPro"/>
</dbReference>
<evidence type="ECO:0000256" key="1">
    <source>
        <dbReference type="ARBA" id="ARBA00009437"/>
    </source>
</evidence>
<keyword evidence="4" id="KW-0804">Transcription</keyword>
<dbReference type="Gene3D" id="1.10.10.10">
    <property type="entry name" value="Winged helix-like DNA-binding domain superfamily/Winged helix DNA-binding domain"/>
    <property type="match status" value="1"/>
</dbReference>
<dbReference type="eggNOG" id="COG0583">
    <property type="taxonomic scope" value="Bacteria"/>
</dbReference>
<dbReference type="PROSITE" id="PS50931">
    <property type="entry name" value="HTH_LYSR"/>
    <property type="match status" value="1"/>
</dbReference>
<sequence>FNCAFVQRFLRYSIPQILLTGNPRCVIIVLTKSLYEVVHMYNPQLTAFVCAADCGSFTKAAEKLYLSPTAVMKQVNALEAHLQMQLISRTNQGIRLTPAGESVYADAKYLIDYSARAIRRAQQRMSDYEKTFCVGTSILNPCKPFVDLWGKVSDHFPEYRLNIVPFEDEHTTILQEISALGEKFDFLVGVCDSAKWLLHCHFLQLGTYRKCVAVRAGHPLAKKEKLQISDLYGQNLMMVPRGDSAINDQIHHDLEVCHPQIHIVDTPQYYDMGVFNHCAQTDDVLLTIECWRDVHPLLVTIPVEWEYTIPYGILYAVHLPEDVAELIALVKEQL</sequence>
<dbReference type="GO" id="GO:0032993">
    <property type="term" value="C:protein-DNA complex"/>
    <property type="evidence" value="ECO:0007669"/>
    <property type="project" value="TreeGrafter"/>
</dbReference>
<dbReference type="SUPFAM" id="SSF53850">
    <property type="entry name" value="Periplasmic binding protein-like II"/>
    <property type="match status" value="1"/>
</dbReference>
<keyword evidence="3" id="KW-0238">DNA-binding</keyword>
<evidence type="ECO:0000313" key="7">
    <source>
        <dbReference type="Proteomes" id="UP000016662"/>
    </source>
</evidence>
<dbReference type="HOGENOM" id="CLU_830338_0_0_9"/>
<organism evidence="6 7">
    <name type="scientific">Ruminococcus callidus ATCC 27760</name>
    <dbReference type="NCBI Taxonomy" id="411473"/>
    <lineage>
        <taxon>Bacteria</taxon>
        <taxon>Bacillati</taxon>
        <taxon>Bacillota</taxon>
        <taxon>Clostridia</taxon>
        <taxon>Eubacteriales</taxon>
        <taxon>Oscillospiraceae</taxon>
        <taxon>Ruminococcus</taxon>
    </lineage>
</organism>
<evidence type="ECO:0000256" key="3">
    <source>
        <dbReference type="ARBA" id="ARBA00023125"/>
    </source>
</evidence>
<dbReference type="PANTHER" id="PTHR30346:SF28">
    <property type="entry name" value="HTH-TYPE TRANSCRIPTIONAL REGULATOR CYNR"/>
    <property type="match status" value="1"/>
</dbReference>
<dbReference type="FunFam" id="1.10.10.10:FF:000001">
    <property type="entry name" value="LysR family transcriptional regulator"/>
    <property type="match status" value="1"/>
</dbReference>
<reference evidence="6 7" key="1">
    <citation type="submission" date="2013-07" db="EMBL/GenBank/DDBJ databases">
        <authorList>
            <person name="Weinstock G."/>
            <person name="Sodergren E."/>
            <person name="Wylie T."/>
            <person name="Fulton L."/>
            <person name="Fulton R."/>
            <person name="Fronick C."/>
            <person name="O'Laughlin M."/>
            <person name="Godfrey J."/>
            <person name="Miner T."/>
            <person name="Herter B."/>
            <person name="Appelbaum E."/>
            <person name="Cordes M."/>
            <person name="Lek S."/>
            <person name="Wollam A."/>
            <person name="Pepin K.H."/>
            <person name="Palsikar V.B."/>
            <person name="Mitreva M."/>
            <person name="Wilson R.K."/>
        </authorList>
    </citation>
    <scope>NUCLEOTIDE SEQUENCE [LARGE SCALE GENOMIC DNA]</scope>
    <source>
        <strain evidence="6 7">ATCC 27760</strain>
    </source>
</reference>
<dbReference type="InterPro" id="IPR000847">
    <property type="entry name" value="LysR_HTH_N"/>
</dbReference>
<evidence type="ECO:0000313" key="6">
    <source>
        <dbReference type="EMBL" id="ERJ94691.1"/>
    </source>
</evidence>
<dbReference type="Proteomes" id="UP000016662">
    <property type="component" value="Unassembled WGS sequence"/>
</dbReference>
<dbReference type="GO" id="GO:0003677">
    <property type="term" value="F:DNA binding"/>
    <property type="evidence" value="ECO:0007669"/>
    <property type="project" value="UniProtKB-KW"/>
</dbReference>
<dbReference type="PANTHER" id="PTHR30346">
    <property type="entry name" value="TRANSCRIPTIONAL DUAL REGULATOR HCAR-RELATED"/>
    <property type="match status" value="1"/>
</dbReference>
<dbReference type="Pfam" id="PF00126">
    <property type="entry name" value="HTH_1"/>
    <property type="match status" value="1"/>
</dbReference>
<evidence type="ECO:0000259" key="5">
    <source>
        <dbReference type="PROSITE" id="PS50931"/>
    </source>
</evidence>
<dbReference type="InterPro" id="IPR036388">
    <property type="entry name" value="WH-like_DNA-bd_sf"/>
</dbReference>
<name>U2K864_9FIRM</name>
<gene>
    <name evidence="6" type="ORF">RUMCAL_01978</name>
</gene>
<comment type="caution">
    <text evidence="6">The sequence shown here is derived from an EMBL/GenBank/DDBJ whole genome shotgun (WGS) entry which is preliminary data.</text>
</comment>
<feature type="non-terminal residue" evidence="6">
    <location>
        <position position="1"/>
    </location>
</feature>
<evidence type="ECO:0000256" key="2">
    <source>
        <dbReference type="ARBA" id="ARBA00023015"/>
    </source>
</evidence>
<comment type="similarity">
    <text evidence="1">Belongs to the LysR transcriptional regulatory family.</text>
</comment>
<feature type="domain" description="HTH lysR-type" evidence="5">
    <location>
        <begin position="40"/>
        <end position="97"/>
    </location>
</feature>
<evidence type="ECO:0000256" key="4">
    <source>
        <dbReference type="ARBA" id="ARBA00023163"/>
    </source>
</evidence>
<proteinExistence type="inferred from homology"/>
<dbReference type="EMBL" id="AWVF01000241">
    <property type="protein sequence ID" value="ERJ94691.1"/>
    <property type="molecule type" value="Genomic_DNA"/>
</dbReference>
<dbReference type="AlphaFoldDB" id="U2K864"/>
<dbReference type="SUPFAM" id="SSF46785">
    <property type="entry name" value="Winged helix' DNA-binding domain"/>
    <property type="match status" value="1"/>
</dbReference>
<keyword evidence="2" id="KW-0805">Transcription regulation</keyword>
<dbReference type="STRING" id="411473.RUMCAL_01978"/>
<keyword evidence="7" id="KW-1185">Reference proteome</keyword>
<accession>U2K864</accession>
<dbReference type="PATRIC" id="fig|411473.3.peg.1630"/>